<organism evidence="2 3">
    <name type="scientific">Variovorax ginsengisoli</name>
    <dbReference type="NCBI Taxonomy" id="363844"/>
    <lineage>
        <taxon>Bacteria</taxon>
        <taxon>Pseudomonadati</taxon>
        <taxon>Pseudomonadota</taxon>
        <taxon>Betaproteobacteria</taxon>
        <taxon>Burkholderiales</taxon>
        <taxon>Comamonadaceae</taxon>
        <taxon>Variovorax</taxon>
    </lineage>
</organism>
<sequence length="60" mass="7144">MDEDEMGKRRTDLKLRTEKEEFDRTLWRWVLWVVVAVIAVVIGCLYAFVRFLVGDGRWLG</sequence>
<protein>
    <recommendedName>
        <fullName evidence="4">DUF2474 domain-containing protein</fullName>
    </recommendedName>
</protein>
<evidence type="ECO:0000256" key="1">
    <source>
        <dbReference type="SAM" id="Phobius"/>
    </source>
</evidence>
<accession>A0ABT9SBU8</accession>
<dbReference type="EMBL" id="JAUSRO010000014">
    <property type="protein sequence ID" value="MDP9901827.1"/>
    <property type="molecule type" value="Genomic_DNA"/>
</dbReference>
<comment type="caution">
    <text evidence="2">The sequence shown here is derived from an EMBL/GenBank/DDBJ whole genome shotgun (WGS) entry which is preliminary data.</text>
</comment>
<keyword evidence="1" id="KW-0812">Transmembrane</keyword>
<evidence type="ECO:0000313" key="2">
    <source>
        <dbReference type="EMBL" id="MDP9901827.1"/>
    </source>
</evidence>
<dbReference type="Proteomes" id="UP001226867">
    <property type="component" value="Unassembled WGS sequence"/>
</dbReference>
<dbReference type="RefSeq" id="WP_307691595.1">
    <property type="nucleotide sequence ID" value="NZ_JAUSRO010000014.1"/>
</dbReference>
<name>A0ABT9SBU8_9BURK</name>
<keyword evidence="3" id="KW-1185">Reference proteome</keyword>
<gene>
    <name evidence="2" type="ORF">J2W36_004097</name>
</gene>
<keyword evidence="1" id="KW-1133">Transmembrane helix</keyword>
<proteinExistence type="predicted"/>
<feature type="transmembrane region" description="Helical" evidence="1">
    <location>
        <begin position="29"/>
        <end position="49"/>
    </location>
</feature>
<keyword evidence="1" id="KW-0472">Membrane</keyword>
<reference evidence="2 3" key="1">
    <citation type="submission" date="2023-07" db="EMBL/GenBank/DDBJ databases">
        <title>Sorghum-associated microbial communities from plants grown in Nebraska, USA.</title>
        <authorList>
            <person name="Schachtman D."/>
        </authorList>
    </citation>
    <scope>NUCLEOTIDE SEQUENCE [LARGE SCALE GENOMIC DNA]</scope>
    <source>
        <strain evidence="2 3">DS1607</strain>
    </source>
</reference>
<evidence type="ECO:0000313" key="3">
    <source>
        <dbReference type="Proteomes" id="UP001226867"/>
    </source>
</evidence>
<evidence type="ECO:0008006" key="4">
    <source>
        <dbReference type="Google" id="ProtNLM"/>
    </source>
</evidence>